<dbReference type="RefSeq" id="WP_103371625.1">
    <property type="nucleotide sequence ID" value="NZ_CBCRVO010000004.1"/>
</dbReference>
<sequence length="46" mass="5121">MAILDTLFKILINVFTYFGNIAAKVGCGAYIDEPTVPKELIDKMDK</sequence>
<reference evidence="1 2" key="1">
    <citation type="submission" date="2017-08" db="EMBL/GenBank/DDBJ databases">
        <title>Draft genome sequences of 64 type strains of genus Staph aureus.</title>
        <authorList>
            <person name="Cole K."/>
            <person name="Golubchik T."/>
            <person name="Russell J."/>
            <person name="Foster D."/>
            <person name="Llewelyn M."/>
            <person name="Wilson D."/>
            <person name="Crook D."/>
            <person name="Paul J."/>
        </authorList>
    </citation>
    <scope>NUCLEOTIDE SEQUENCE [LARGE SCALE GENOMIC DNA]</scope>
    <source>
        <strain evidence="1 2">DSM 29875</strain>
    </source>
</reference>
<accession>A0A2K4FCU9</accession>
<evidence type="ECO:0000313" key="2">
    <source>
        <dbReference type="Proteomes" id="UP000242712"/>
    </source>
</evidence>
<dbReference type="Proteomes" id="UP000242712">
    <property type="component" value="Unassembled WGS sequence"/>
</dbReference>
<dbReference type="OrthoDB" id="2410452at2"/>
<dbReference type="GeneID" id="98297972"/>
<dbReference type="EMBL" id="PPPX01000004">
    <property type="protein sequence ID" value="POA09117.1"/>
    <property type="molecule type" value="Genomic_DNA"/>
</dbReference>
<dbReference type="Pfam" id="PF05931">
    <property type="entry name" value="AgrD"/>
    <property type="match status" value="1"/>
</dbReference>
<dbReference type="InterPro" id="IPR009229">
    <property type="entry name" value="AgrD"/>
</dbReference>
<comment type="caution">
    <text evidence="1">The sequence shown here is derived from an EMBL/GenBank/DDBJ whole genome shotgun (WGS) entry which is preliminary data.</text>
</comment>
<name>A0A2K4FCU9_9STAP</name>
<dbReference type="AlphaFoldDB" id="A0A2K4FCU9"/>
<dbReference type="SMART" id="SM00794">
    <property type="entry name" value="AgrD"/>
    <property type="match status" value="1"/>
</dbReference>
<proteinExistence type="predicted"/>
<keyword evidence="2" id="KW-1185">Reference proteome</keyword>
<gene>
    <name evidence="1" type="ORF">CD039_06380</name>
</gene>
<protein>
    <submittedName>
        <fullName evidence="1">Cyclic lactone autoinducer peptide</fullName>
    </submittedName>
</protein>
<evidence type="ECO:0000313" key="1">
    <source>
        <dbReference type="EMBL" id="POA09117.1"/>
    </source>
</evidence>
<dbReference type="NCBIfam" id="TIGR04223">
    <property type="entry name" value="quorum_AgrD"/>
    <property type="match status" value="1"/>
</dbReference>
<organism evidence="1 2">
    <name type="scientific">Staphylococcus argensis</name>
    <dbReference type="NCBI Taxonomy" id="1607738"/>
    <lineage>
        <taxon>Bacteria</taxon>
        <taxon>Bacillati</taxon>
        <taxon>Bacillota</taxon>
        <taxon>Bacilli</taxon>
        <taxon>Bacillales</taxon>
        <taxon>Staphylococcaceae</taxon>
        <taxon>Staphylococcus</taxon>
    </lineage>
</organism>